<evidence type="ECO:0000313" key="2">
    <source>
        <dbReference type="Proteomes" id="UP000663866"/>
    </source>
</evidence>
<evidence type="ECO:0000313" key="1">
    <source>
        <dbReference type="EMBL" id="CAF4430821.1"/>
    </source>
</evidence>
<feature type="non-terminal residue" evidence="1">
    <location>
        <position position="101"/>
    </location>
</feature>
<reference evidence="1" key="1">
    <citation type="submission" date="2021-02" db="EMBL/GenBank/DDBJ databases">
        <authorList>
            <person name="Nowell W R."/>
        </authorList>
    </citation>
    <scope>NUCLEOTIDE SEQUENCE</scope>
</reference>
<name>A0A820R7F9_9BILA</name>
<organism evidence="1 2">
    <name type="scientific">Rotaria magnacalcarata</name>
    <dbReference type="NCBI Taxonomy" id="392030"/>
    <lineage>
        <taxon>Eukaryota</taxon>
        <taxon>Metazoa</taxon>
        <taxon>Spiralia</taxon>
        <taxon>Gnathifera</taxon>
        <taxon>Rotifera</taxon>
        <taxon>Eurotatoria</taxon>
        <taxon>Bdelloidea</taxon>
        <taxon>Philodinida</taxon>
        <taxon>Philodinidae</taxon>
        <taxon>Rotaria</taxon>
    </lineage>
</organism>
<comment type="caution">
    <text evidence="1">The sequence shown here is derived from an EMBL/GenBank/DDBJ whole genome shotgun (WGS) entry which is preliminary data.</text>
</comment>
<gene>
    <name evidence="1" type="ORF">OVN521_LOCUS36685</name>
</gene>
<accession>A0A820R7F9</accession>
<keyword evidence="2" id="KW-1185">Reference proteome</keyword>
<protein>
    <submittedName>
        <fullName evidence="1">Uncharacterized protein</fullName>
    </submittedName>
</protein>
<feature type="non-terminal residue" evidence="1">
    <location>
        <position position="1"/>
    </location>
</feature>
<dbReference type="AlphaFoldDB" id="A0A820R7F9"/>
<dbReference type="EMBL" id="CAJOBG010043792">
    <property type="protein sequence ID" value="CAF4430821.1"/>
    <property type="molecule type" value="Genomic_DNA"/>
</dbReference>
<sequence length="101" mass="11924">MNTNKALQERLANSEELLQRKTSLLHQACEKQCKLEQELAFYKIDLKFDRLDFSKHLGTKSNLNQRIANDSIFSTIKFHNNFIEDSEETKSTMADEQHRYD</sequence>
<dbReference type="Proteomes" id="UP000663866">
    <property type="component" value="Unassembled WGS sequence"/>
</dbReference>
<proteinExistence type="predicted"/>